<reference evidence="1 2" key="1">
    <citation type="submission" date="2019-05" db="EMBL/GenBank/DDBJ databases">
        <title>Another draft genome of Portunus trituberculatus and its Hox gene families provides insights of decapod evolution.</title>
        <authorList>
            <person name="Jeong J.-H."/>
            <person name="Song I."/>
            <person name="Kim S."/>
            <person name="Choi T."/>
            <person name="Kim D."/>
            <person name="Ryu S."/>
            <person name="Kim W."/>
        </authorList>
    </citation>
    <scope>NUCLEOTIDE SEQUENCE [LARGE SCALE GENOMIC DNA]</scope>
    <source>
        <tissue evidence="1">Muscle</tissue>
    </source>
</reference>
<evidence type="ECO:0000313" key="1">
    <source>
        <dbReference type="EMBL" id="MPC58179.1"/>
    </source>
</evidence>
<dbReference type="EMBL" id="VSRR010015437">
    <property type="protein sequence ID" value="MPC58179.1"/>
    <property type="molecule type" value="Genomic_DNA"/>
</dbReference>
<sequence>MLSVRGVNSSSRGSNWEPARRQLRWICHNQDLDMTKMMTVMLRCQSSKSDVEEAAMGYTSNINMPGRNRRKPQWHEDYVISHRALKMIYPLKMMGQRKGMHGYDVPSSPQDLFRTSLDIVSPLDMSMEGPPLTLGVNIHLLTPMKVDVYPVPQEGQQEQLEDR</sequence>
<comment type="caution">
    <text evidence="1">The sequence shown here is derived from an EMBL/GenBank/DDBJ whole genome shotgun (WGS) entry which is preliminary data.</text>
</comment>
<protein>
    <submittedName>
        <fullName evidence="1">Uncharacterized protein</fullName>
    </submittedName>
</protein>
<gene>
    <name evidence="1" type="ORF">E2C01_052174</name>
</gene>
<accession>A0A5B7GKW4</accession>
<dbReference type="AlphaFoldDB" id="A0A5B7GKW4"/>
<organism evidence="1 2">
    <name type="scientific">Portunus trituberculatus</name>
    <name type="common">Swimming crab</name>
    <name type="synonym">Neptunus trituberculatus</name>
    <dbReference type="NCBI Taxonomy" id="210409"/>
    <lineage>
        <taxon>Eukaryota</taxon>
        <taxon>Metazoa</taxon>
        <taxon>Ecdysozoa</taxon>
        <taxon>Arthropoda</taxon>
        <taxon>Crustacea</taxon>
        <taxon>Multicrustacea</taxon>
        <taxon>Malacostraca</taxon>
        <taxon>Eumalacostraca</taxon>
        <taxon>Eucarida</taxon>
        <taxon>Decapoda</taxon>
        <taxon>Pleocyemata</taxon>
        <taxon>Brachyura</taxon>
        <taxon>Eubrachyura</taxon>
        <taxon>Portunoidea</taxon>
        <taxon>Portunidae</taxon>
        <taxon>Portuninae</taxon>
        <taxon>Portunus</taxon>
    </lineage>
</organism>
<name>A0A5B7GKW4_PORTR</name>
<evidence type="ECO:0000313" key="2">
    <source>
        <dbReference type="Proteomes" id="UP000324222"/>
    </source>
</evidence>
<dbReference type="Proteomes" id="UP000324222">
    <property type="component" value="Unassembled WGS sequence"/>
</dbReference>
<proteinExistence type="predicted"/>
<keyword evidence="2" id="KW-1185">Reference proteome</keyword>